<dbReference type="RefSeq" id="WP_311578710.1">
    <property type="nucleotide sequence ID" value="NZ_JAVRIF010000002.1"/>
</dbReference>
<comment type="caution">
    <text evidence="3">The sequence shown here is derived from an EMBL/GenBank/DDBJ whole genome shotgun (WGS) entry which is preliminary data.</text>
</comment>
<feature type="chain" id="PRO_5045410794" evidence="1">
    <location>
        <begin position="20"/>
        <end position="182"/>
    </location>
</feature>
<dbReference type="EMBL" id="JAVRIF010000002">
    <property type="protein sequence ID" value="MDT0603146.1"/>
    <property type="molecule type" value="Genomic_DNA"/>
</dbReference>
<accession>A0ABU2ZYZ8</accession>
<dbReference type="Pfam" id="PF04366">
    <property type="entry name" value="Ysc84"/>
    <property type="match status" value="1"/>
</dbReference>
<reference evidence="3 4" key="1">
    <citation type="submission" date="2023-09" db="EMBL/GenBank/DDBJ databases">
        <authorList>
            <person name="Rey-Velasco X."/>
        </authorList>
    </citation>
    <scope>NUCLEOTIDE SEQUENCE [LARGE SCALE GENOMIC DNA]</scope>
    <source>
        <strain evidence="3 4">W431</strain>
    </source>
</reference>
<dbReference type="InterPro" id="IPR007461">
    <property type="entry name" value="Ysc84_actin-binding"/>
</dbReference>
<keyword evidence="1" id="KW-0732">Signal</keyword>
<evidence type="ECO:0000256" key="1">
    <source>
        <dbReference type="SAM" id="SignalP"/>
    </source>
</evidence>
<sequence>MKKYLIVMICALISLNVLADKQADRQEVLDMSKDVLAKLYQEEPSVKEKIAEAKGYAVFSNIGVNLVFFSAGGGSGVVHDNQSGKNTYMNMGSAGIGIGFGVKDFSAVFIFHTRDALNDFIEYGWDFSGQADVAAKSGKKGAEGSKAVTVVNGVSIYQMTENGLALQATLQGTKYWVDSDLN</sequence>
<proteinExistence type="predicted"/>
<gene>
    <name evidence="3" type="ORF">RM573_06025</name>
</gene>
<evidence type="ECO:0000313" key="3">
    <source>
        <dbReference type="EMBL" id="MDT0603146.1"/>
    </source>
</evidence>
<dbReference type="Proteomes" id="UP001266357">
    <property type="component" value="Unassembled WGS sequence"/>
</dbReference>
<organism evidence="3 4">
    <name type="scientific">Thalassotalea castellviae</name>
    <dbReference type="NCBI Taxonomy" id="3075612"/>
    <lineage>
        <taxon>Bacteria</taxon>
        <taxon>Pseudomonadati</taxon>
        <taxon>Pseudomonadota</taxon>
        <taxon>Gammaproteobacteria</taxon>
        <taxon>Alteromonadales</taxon>
        <taxon>Colwelliaceae</taxon>
        <taxon>Thalassotalea</taxon>
    </lineage>
</organism>
<feature type="domain" description="Ysc84 actin-binding" evidence="2">
    <location>
        <begin position="93"/>
        <end position="182"/>
    </location>
</feature>
<keyword evidence="4" id="KW-1185">Reference proteome</keyword>
<evidence type="ECO:0000313" key="4">
    <source>
        <dbReference type="Proteomes" id="UP001266357"/>
    </source>
</evidence>
<feature type="signal peptide" evidence="1">
    <location>
        <begin position="1"/>
        <end position="19"/>
    </location>
</feature>
<name>A0ABU2ZYZ8_9GAMM</name>
<evidence type="ECO:0000259" key="2">
    <source>
        <dbReference type="Pfam" id="PF04366"/>
    </source>
</evidence>
<protein>
    <submittedName>
        <fullName evidence="3">YSC84-related protein</fullName>
    </submittedName>
</protein>